<dbReference type="Gene3D" id="3.30.460.20">
    <property type="entry name" value="CorA soluble domain-like"/>
    <property type="match status" value="1"/>
</dbReference>
<keyword evidence="2" id="KW-1133">Transmembrane helix</keyword>
<reference evidence="3 4" key="1">
    <citation type="journal article" date="2024" name="J Genomics">
        <title>Draft genome sequencing and assembly of Favolaschia claudopus CIRM-BRFM 2984 isolated from oak limbs.</title>
        <authorList>
            <person name="Navarro D."/>
            <person name="Drula E."/>
            <person name="Chaduli D."/>
            <person name="Cazenave R."/>
            <person name="Ahrendt S."/>
            <person name="Wang J."/>
            <person name="Lipzen A."/>
            <person name="Daum C."/>
            <person name="Barry K."/>
            <person name="Grigoriev I.V."/>
            <person name="Favel A."/>
            <person name="Rosso M.N."/>
            <person name="Martin F."/>
        </authorList>
    </citation>
    <scope>NUCLEOTIDE SEQUENCE [LARGE SCALE GENOMIC DNA]</scope>
    <source>
        <strain evidence="3 4">CIRM-BRFM 2984</strain>
    </source>
</reference>
<organism evidence="3 4">
    <name type="scientific">Favolaschia claudopus</name>
    <dbReference type="NCBI Taxonomy" id="2862362"/>
    <lineage>
        <taxon>Eukaryota</taxon>
        <taxon>Fungi</taxon>
        <taxon>Dikarya</taxon>
        <taxon>Basidiomycota</taxon>
        <taxon>Agaricomycotina</taxon>
        <taxon>Agaricomycetes</taxon>
        <taxon>Agaricomycetidae</taxon>
        <taxon>Agaricales</taxon>
        <taxon>Marasmiineae</taxon>
        <taxon>Mycenaceae</taxon>
        <taxon>Favolaschia</taxon>
    </lineage>
</organism>
<dbReference type="GO" id="GO:0015095">
    <property type="term" value="F:magnesium ion transmembrane transporter activity"/>
    <property type="evidence" value="ECO:0007669"/>
    <property type="project" value="InterPro"/>
</dbReference>
<protein>
    <submittedName>
        <fullName evidence="3">Uncharacterized protein</fullName>
    </submittedName>
</protein>
<feature type="region of interest" description="Disordered" evidence="1">
    <location>
        <begin position="66"/>
        <end position="114"/>
    </location>
</feature>
<dbReference type="Gene3D" id="1.20.58.340">
    <property type="entry name" value="Magnesium transport protein CorA, transmembrane region"/>
    <property type="match status" value="2"/>
</dbReference>
<dbReference type="AlphaFoldDB" id="A0AAW0EI25"/>
<dbReference type="PANTHER" id="PTHR21535:SF90">
    <property type="entry name" value="CORA METAL ION TRANSPORTER"/>
    <property type="match status" value="1"/>
</dbReference>
<evidence type="ECO:0000256" key="1">
    <source>
        <dbReference type="SAM" id="MobiDB-lite"/>
    </source>
</evidence>
<keyword evidence="2" id="KW-0472">Membrane</keyword>
<dbReference type="InterPro" id="IPR045861">
    <property type="entry name" value="CorA_cytoplasmic_dom"/>
</dbReference>
<gene>
    <name evidence="3" type="ORF">R3P38DRAFT_2823375</name>
</gene>
<comment type="caution">
    <text evidence="3">The sequence shown here is derived from an EMBL/GenBank/DDBJ whole genome shotgun (WGS) entry which is preliminary data.</text>
</comment>
<dbReference type="InterPro" id="IPR002523">
    <property type="entry name" value="MgTranspt_CorA/ZnTranspt_ZntB"/>
</dbReference>
<dbReference type="SUPFAM" id="SSF143865">
    <property type="entry name" value="CorA soluble domain-like"/>
    <property type="match status" value="1"/>
</dbReference>
<dbReference type="Proteomes" id="UP001362999">
    <property type="component" value="Unassembled WGS sequence"/>
</dbReference>
<dbReference type="GO" id="GO:0010961">
    <property type="term" value="P:intracellular magnesium ion homeostasis"/>
    <property type="evidence" value="ECO:0007669"/>
    <property type="project" value="TreeGrafter"/>
</dbReference>
<accession>A0AAW0EI25</accession>
<feature type="transmembrane region" description="Helical" evidence="2">
    <location>
        <begin position="607"/>
        <end position="632"/>
    </location>
</feature>
<keyword evidence="2" id="KW-0812">Transmembrane</keyword>
<evidence type="ECO:0000313" key="3">
    <source>
        <dbReference type="EMBL" id="KAK7064261.1"/>
    </source>
</evidence>
<feature type="compositionally biased region" description="Polar residues" evidence="1">
    <location>
        <begin position="1"/>
        <end position="12"/>
    </location>
</feature>
<sequence>MSNAHVDSSTPQDDSEDIFRGERPPSPRPSSPSRHSTVSSSSSSILGGRLGAIAAKLEQAISRWAGIESSDSSSSSSSSSDSSSRSRTTRRTRAKSEHDISTRISRMQAREESRQIPRQFALYLPPSLAPPEEVDKRRLQTTSELPLILSQLETALKQSTRARRQRERRIEMDNPKPQPFALPDNIKAPSRAASFTDLNASSQRKGKVREGQSAKPVPIMPKAWFLDVSSPTWDDMRAIGKLLHLHPLTLEDILMKDPREKLESFARLGYYFISFRAIESWDYREKNLDQDGDSQRQGTVDEANVYLVVFNEGICSFHFTDIADHIDRVRNRILSLEKVVNMSSDWIAHGILDSIVDSFFPFLQGLEKEVMAIEDIVFSGQDPSHTSSSTLDVPIIAKIRPVDDEKAPDFSLELSEKNVARLNAKRAHFSLPWPSFLVKWRINIPLRSRKAASLTNSGSSSPTASTLHRMARARRLITSLSRLLASKSEVVAQLRKRLHTSSLSELGVGVDLERTEVAMYLGDVQGRQDHILALSHSLSHYERLLSQSHPQYISHIRSTVAISKSGTDKALIYLSAVSIGVLCVQTLIGTCSINVRVPSNAIGGTRYNVFGVVISLSILVLVSYINLVLHWWRTAKRRTGRKSAAL</sequence>
<dbReference type="Pfam" id="PF01544">
    <property type="entry name" value="CorA"/>
    <property type="match status" value="1"/>
</dbReference>
<evidence type="ECO:0000256" key="2">
    <source>
        <dbReference type="SAM" id="Phobius"/>
    </source>
</evidence>
<name>A0AAW0EI25_9AGAR</name>
<feature type="compositionally biased region" description="Low complexity" evidence="1">
    <location>
        <begin position="69"/>
        <end position="86"/>
    </location>
</feature>
<keyword evidence="4" id="KW-1185">Reference proteome</keyword>
<proteinExistence type="predicted"/>
<evidence type="ECO:0000313" key="4">
    <source>
        <dbReference type="Proteomes" id="UP001362999"/>
    </source>
</evidence>
<dbReference type="EMBL" id="JAWWNJ010000001">
    <property type="protein sequence ID" value="KAK7064261.1"/>
    <property type="molecule type" value="Genomic_DNA"/>
</dbReference>
<dbReference type="PANTHER" id="PTHR21535">
    <property type="entry name" value="MAGNESIUM AND COBALT TRANSPORT PROTEIN/MITOCHONDRIAL IMPORT INNER MEMBRANE TRANSLOCASE SUBUNIT TIM8"/>
    <property type="match status" value="1"/>
</dbReference>
<feature type="region of interest" description="Disordered" evidence="1">
    <location>
        <begin position="1"/>
        <end position="46"/>
    </location>
</feature>
<feature type="compositionally biased region" description="Low complexity" evidence="1">
    <location>
        <begin position="31"/>
        <end position="44"/>
    </location>
</feature>
<dbReference type="GO" id="GO:0016020">
    <property type="term" value="C:membrane"/>
    <property type="evidence" value="ECO:0007669"/>
    <property type="project" value="InterPro"/>
</dbReference>
<dbReference type="InterPro" id="IPR044089">
    <property type="entry name" value="Alr1-like"/>
</dbReference>
<dbReference type="CDD" id="cd12829">
    <property type="entry name" value="Alr1p-like"/>
    <property type="match status" value="1"/>
</dbReference>